<evidence type="ECO:0000313" key="3">
    <source>
        <dbReference type="Proteomes" id="UP001199916"/>
    </source>
</evidence>
<sequence>MYSAFNLLHILGAVFMGFYAIVPFIVGKMKTVSGPGQEGLLVGIVTANRIAQYFLIVQFITGGYLMSKAPYSVLWMVLTTVVFLAIAAFSGIMGKQLKAALQAVKSGQADQAAAGKISTFSFLIFVLFIVMILLMVFSYQFITR</sequence>
<keyword evidence="1" id="KW-1133">Transmembrane helix</keyword>
<keyword evidence="1" id="KW-0472">Membrane</keyword>
<evidence type="ECO:0000313" key="2">
    <source>
        <dbReference type="EMBL" id="MCE5171316.1"/>
    </source>
</evidence>
<evidence type="ECO:0000256" key="1">
    <source>
        <dbReference type="SAM" id="Phobius"/>
    </source>
</evidence>
<comment type="caution">
    <text evidence="2">The sequence shown here is derived from an EMBL/GenBank/DDBJ whole genome shotgun (WGS) entry which is preliminary data.</text>
</comment>
<feature type="transmembrane region" description="Helical" evidence="1">
    <location>
        <begin position="39"/>
        <end position="61"/>
    </location>
</feature>
<accession>A0ABS8YHS6</accession>
<protein>
    <recommendedName>
        <fullName evidence="4">DUF2269 family protein</fullName>
    </recommendedName>
</protein>
<dbReference type="Proteomes" id="UP001199916">
    <property type="component" value="Unassembled WGS sequence"/>
</dbReference>
<feature type="transmembrane region" description="Helical" evidence="1">
    <location>
        <begin position="120"/>
        <end position="142"/>
    </location>
</feature>
<keyword evidence="1" id="KW-0812">Transmembrane</keyword>
<evidence type="ECO:0008006" key="4">
    <source>
        <dbReference type="Google" id="ProtNLM"/>
    </source>
</evidence>
<reference evidence="2 3" key="1">
    <citation type="submission" date="2021-11" db="EMBL/GenBank/DDBJ databases">
        <title>Draft genome sequence of Paenibacillus profundus YoMME, a new Gram-positive bacteria with exoelectrogenic properties.</title>
        <authorList>
            <person name="Hubenova Y."/>
            <person name="Hubenova E."/>
            <person name="Manasiev Y."/>
            <person name="Peykov S."/>
            <person name="Mitov M."/>
        </authorList>
    </citation>
    <scope>NUCLEOTIDE SEQUENCE [LARGE SCALE GENOMIC DNA]</scope>
    <source>
        <strain evidence="2 3">YoMME</strain>
    </source>
</reference>
<keyword evidence="3" id="KW-1185">Reference proteome</keyword>
<name>A0ABS8YHS6_9BACL</name>
<dbReference type="EMBL" id="JAJNBZ010000016">
    <property type="protein sequence ID" value="MCE5171316.1"/>
    <property type="molecule type" value="Genomic_DNA"/>
</dbReference>
<organism evidence="2 3">
    <name type="scientific">Paenibacillus profundus</name>
    <dbReference type="NCBI Taxonomy" id="1173085"/>
    <lineage>
        <taxon>Bacteria</taxon>
        <taxon>Bacillati</taxon>
        <taxon>Bacillota</taxon>
        <taxon>Bacilli</taxon>
        <taxon>Bacillales</taxon>
        <taxon>Paenibacillaceae</taxon>
        <taxon>Paenibacillus</taxon>
    </lineage>
</organism>
<proteinExistence type="predicted"/>
<feature type="transmembrane region" description="Helical" evidence="1">
    <location>
        <begin position="73"/>
        <end position="92"/>
    </location>
</feature>
<feature type="transmembrane region" description="Helical" evidence="1">
    <location>
        <begin position="6"/>
        <end position="27"/>
    </location>
</feature>
<gene>
    <name evidence="2" type="ORF">LQV63_18610</name>
</gene>